<name>A0AAE0ZQQ7_9GAST</name>
<dbReference type="FunFam" id="1.10.10.60:FF:000193">
    <property type="entry name" value="Ultrabithorax, isoform C"/>
    <property type="match status" value="1"/>
</dbReference>
<protein>
    <recommendedName>
        <fullName evidence="10">Homeobox domain-containing protein</fullName>
    </recommendedName>
</protein>
<dbReference type="InterPro" id="IPR001356">
    <property type="entry name" value="HD"/>
</dbReference>
<dbReference type="GO" id="GO:0009952">
    <property type="term" value="P:anterior/posterior pattern specification"/>
    <property type="evidence" value="ECO:0007669"/>
    <property type="project" value="TreeGrafter"/>
</dbReference>
<dbReference type="GO" id="GO:0005634">
    <property type="term" value="C:nucleus"/>
    <property type="evidence" value="ECO:0007669"/>
    <property type="project" value="UniProtKB-SubCell"/>
</dbReference>
<dbReference type="PROSITE" id="PS50071">
    <property type="entry name" value="HOMEOBOX_2"/>
    <property type="match status" value="1"/>
</dbReference>
<dbReference type="PRINTS" id="PR00024">
    <property type="entry name" value="HOMEOBOX"/>
</dbReference>
<dbReference type="EMBL" id="JAWDGP010003503">
    <property type="protein sequence ID" value="KAK3773840.1"/>
    <property type="molecule type" value="Genomic_DNA"/>
</dbReference>
<evidence type="ECO:0000313" key="12">
    <source>
        <dbReference type="Proteomes" id="UP001283361"/>
    </source>
</evidence>
<evidence type="ECO:0000256" key="3">
    <source>
        <dbReference type="ARBA" id="ARBA00022473"/>
    </source>
</evidence>
<dbReference type="Gene3D" id="1.10.10.60">
    <property type="entry name" value="Homeodomain-like"/>
    <property type="match status" value="1"/>
</dbReference>
<keyword evidence="3" id="KW-0217">Developmental protein</keyword>
<organism evidence="11 12">
    <name type="scientific">Elysia crispata</name>
    <name type="common">lettuce slug</name>
    <dbReference type="NCBI Taxonomy" id="231223"/>
    <lineage>
        <taxon>Eukaryota</taxon>
        <taxon>Metazoa</taxon>
        <taxon>Spiralia</taxon>
        <taxon>Lophotrochozoa</taxon>
        <taxon>Mollusca</taxon>
        <taxon>Gastropoda</taxon>
        <taxon>Heterobranchia</taxon>
        <taxon>Euthyneura</taxon>
        <taxon>Panpulmonata</taxon>
        <taxon>Sacoglossa</taxon>
        <taxon>Placobranchoidea</taxon>
        <taxon>Plakobranchidae</taxon>
        <taxon>Elysia</taxon>
    </lineage>
</organism>
<dbReference type="AlphaFoldDB" id="A0AAE0ZQQ7"/>
<evidence type="ECO:0000259" key="10">
    <source>
        <dbReference type="PROSITE" id="PS50071"/>
    </source>
</evidence>
<feature type="region of interest" description="Disordered" evidence="9">
    <location>
        <begin position="1"/>
        <end position="27"/>
    </location>
</feature>
<comment type="subcellular location">
    <subcellularLocation>
        <location evidence="1 7 8">Nucleus</location>
    </subcellularLocation>
</comment>
<evidence type="ECO:0000256" key="6">
    <source>
        <dbReference type="ARBA" id="ARBA00023242"/>
    </source>
</evidence>
<evidence type="ECO:0000313" key="11">
    <source>
        <dbReference type="EMBL" id="KAK3773840.1"/>
    </source>
</evidence>
<accession>A0AAE0ZQQ7</accession>
<dbReference type="GO" id="GO:0000978">
    <property type="term" value="F:RNA polymerase II cis-regulatory region sequence-specific DNA binding"/>
    <property type="evidence" value="ECO:0007669"/>
    <property type="project" value="TreeGrafter"/>
</dbReference>
<proteinExistence type="inferred from homology"/>
<feature type="domain" description="Homeobox" evidence="10">
    <location>
        <begin position="21"/>
        <end position="81"/>
    </location>
</feature>
<dbReference type="PANTHER" id="PTHR45659">
    <property type="entry name" value="HOMEOBOX PROTEIN HOX"/>
    <property type="match status" value="1"/>
</dbReference>
<evidence type="ECO:0000256" key="5">
    <source>
        <dbReference type="ARBA" id="ARBA00023155"/>
    </source>
</evidence>
<dbReference type="InterPro" id="IPR009057">
    <property type="entry name" value="Homeodomain-like_sf"/>
</dbReference>
<dbReference type="GO" id="GO:0000981">
    <property type="term" value="F:DNA-binding transcription factor activity, RNA polymerase II-specific"/>
    <property type="evidence" value="ECO:0007669"/>
    <property type="project" value="InterPro"/>
</dbReference>
<evidence type="ECO:0000256" key="8">
    <source>
        <dbReference type="RuleBase" id="RU000682"/>
    </source>
</evidence>
<dbReference type="Proteomes" id="UP001283361">
    <property type="component" value="Unassembled WGS sequence"/>
</dbReference>
<evidence type="ECO:0000256" key="7">
    <source>
        <dbReference type="PROSITE-ProRule" id="PRU00108"/>
    </source>
</evidence>
<dbReference type="InterPro" id="IPR050296">
    <property type="entry name" value="Antp_homeobox"/>
</dbReference>
<sequence length="191" mass="22512">MPSYSGENPHSMGVRHGPNSAQRRRGRQTYSRYQTLELEKEFQYNHYLTRKRRIEIAHSLCLTERQIKIWFQNRRMKLKKEKLAIQELNNTCKTEFKDEDDFSEDDCRTRCKYRYCWTPLQDSKDKQKPTSNHLQPRAQPGFIIDPDPQLLDEAIQSPITLTMSRTGGLLLRSFKIAPKTFCISCHVTGLD</sequence>
<reference evidence="11" key="1">
    <citation type="journal article" date="2023" name="G3 (Bethesda)">
        <title>A reference genome for the long-term kleptoplast-retaining sea slug Elysia crispata morphotype clarki.</title>
        <authorList>
            <person name="Eastman K.E."/>
            <person name="Pendleton A.L."/>
            <person name="Shaikh M.A."/>
            <person name="Suttiyut T."/>
            <person name="Ogas R."/>
            <person name="Tomko P."/>
            <person name="Gavelis G."/>
            <person name="Widhalm J.R."/>
            <person name="Wisecaver J.H."/>
        </authorList>
    </citation>
    <scope>NUCLEOTIDE SEQUENCE</scope>
    <source>
        <strain evidence="11">ECLA1</strain>
    </source>
</reference>
<evidence type="ECO:0000256" key="2">
    <source>
        <dbReference type="ARBA" id="ARBA00009107"/>
    </source>
</evidence>
<keyword evidence="4 7" id="KW-0238">DNA-binding</keyword>
<keyword evidence="5 7" id="KW-0371">Homeobox</keyword>
<keyword evidence="12" id="KW-1185">Reference proteome</keyword>
<dbReference type="InterPro" id="IPR017970">
    <property type="entry name" value="Homeobox_CS"/>
</dbReference>
<feature type="DNA-binding region" description="Homeobox" evidence="7">
    <location>
        <begin position="23"/>
        <end position="82"/>
    </location>
</feature>
<evidence type="ECO:0000256" key="4">
    <source>
        <dbReference type="ARBA" id="ARBA00023125"/>
    </source>
</evidence>
<comment type="similarity">
    <text evidence="2">Belongs to the Antp homeobox family.</text>
</comment>
<dbReference type="Pfam" id="PF00046">
    <property type="entry name" value="Homeodomain"/>
    <property type="match status" value="1"/>
</dbReference>
<dbReference type="PANTHER" id="PTHR45659:SF4">
    <property type="entry name" value="HOMEOBOX PROTEIN ABDOMINAL-A"/>
    <property type="match status" value="1"/>
</dbReference>
<dbReference type="InterPro" id="IPR020479">
    <property type="entry name" value="HD_metazoa"/>
</dbReference>
<comment type="caution">
    <text evidence="11">The sequence shown here is derived from an EMBL/GenBank/DDBJ whole genome shotgun (WGS) entry which is preliminary data.</text>
</comment>
<dbReference type="PROSITE" id="PS00027">
    <property type="entry name" value="HOMEOBOX_1"/>
    <property type="match status" value="1"/>
</dbReference>
<evidence type="ECO:0000256" key="1">
    <source>
        <dbReference type="ARBA" id="ARBA00004123"/>
    </source>
</evidence>
<dbReference type="CDD" id="cd00086">
    <property type="entry name" value="homeodomain"/>
    <property type="match status" value="1"/>
</dbReference>
<dbReference type="SUPFAM" id="SSF46689">
    <property type="entry name" value="Homeodomain-like"/>
    <property type="match status" value="1"/>
</dbReference>
<dbReference type="SMART" id="SM00389">
    <property type="entry name" value="HOX"/>
    <property type="match status" value="1"/>
</dbReference>
<keyword evidence="6 7" id="KW-0539">Nucleus</keyword>
<gene>
    <name evidence="11" type="ORF">RRG08_009787</name>
</gene>
<evidence type="ECO:0000256" key="9">
    <source>
        <dbReference type="SAM" id="MobiDB-lite"/>
    </source>
</evidence>